<dbReference type="GO" id="GO:0052861">
    <property type="term" value="F:endo-1,3(4)-beta-glucanase activity"/>
    <property type="evidence" value="ECO:0007669"/>
    <property type="project" value="InterPro"/>
</dbReference>
<dbReference type="PANTHER" id="PTHR31983:SF0">
    <property type="entry name" value="GLUCAN ENDO-1,3-BETA-D-GLUCOSIDASE 2"/>
    <property type="match status" value="1"/>
</dbReference>
<dbReference type="GO" id="GO:0071555">
    <property type="term" value="P:cell wall organization"/>
    <property type="evidence" value="ECO:0007669"/>
    <property type="project" value="UniProtKB-KW"/>
</dbReference>
<keyword evidence="6" id="KW-0326">Glycosidase</keyword>
<evidence type="ECO:0000256" key="8">
    <source>
        <dbReference type="ARBA" id="ARBA00023326"/>
    </source>
</evidence>
<evidence type="ECO:0000256" key="4">
    <source>
        <dbReference type="ARBA" id="ARBA00022801"/>
    </source>
</evidence>
<dbReference type="GO" id="GO:0042973">
    <property type="term" value="F:glucan endo-1,3-beta-D-glucosidase activity"/>
    <property type="evidence" value="ECO:0007669"/>
    <property type="project" value="UniProtKB-EC"/>
</dbReference>
<keyword evidence="8" id="KW-0624">Polysaccharide degradation</keyword>
<protein>
    <recommendedName>
        <fullName evidence="3">glucan endo-1,3-beta-D-glucosidase</fullName>
        <ecNumber evidence="3">3.2.1.39</ecNumber>
    </recommendedName>
</protein>
<evidence type="ECO:0000256" key="5">
    <source>
        <dbReference type="ARBA" id="ARBA00023277"/>
    </source>
</evidence>
<evidence type="ECO:0000256" key="9">
    <source>
        <dbReference type="SAM" id="SignalP"/>
    </source>
</evidence>
<keyword evidence="4" id="KW-0378">Hydrolase</keyword>
<evidence type="ECO:0000256" key="1">
    <source>
        <dbReference type="ARBA" id="ARBA00000382"/>
    </source>
</evidence>
<evidence type="ECO:0000256" key="7">
    <source>
        <dbReference type="ARBA" id="ARBA00023316"/>
    </source>
</evidence>
<feature type="domain" description="Glycosyl hydrolase family 81 C-terminal" evidence="10">
    <location>
        <begin position="353"/>
        <end position="670"/>
    </location>
</feature>
<dbReference type="InterPro" id="IPR040720">
    <property type="entry name" value="GH81_C"/>
</dbReference>
<proteinExistence type="inferred from homology"/>
<evidence type="ECO:0000313" key="12">
    <source>
        <dbReference type="Proteomes" id="UP000245634"/>
    </source>
</evidence>
<dbReference type="PANTHER" id="PTHR31983">
    <property type="entry name" value="ENDO-1,3(4)-BETA-GLUCANASE 1"/>
    <property type="match status" value="1"/>
</dbReference>
<reference evidence="11 12" key="1">
    <citation type="submission" date="2018-05" db="EMBL/GenBank/DDBJ databases">
        <title>Genomic Encyclopedia of Type Strains, Phase IV (KMG-IV): sequencing the most valuable type-strain genomes for metagenomic binning, comparative biology and taxonomic classification.</title>
        <authorList>
            <person name="Goeker M."/>
        </authorList>
    </citation>
    <scope>NUCLEOTIDE SEQUENCE [LARGE SCALE GENOMIC DNA]</scope>
    <source>
        <strain evidence="11 12">DSM 18773</strain>
    </source>
</reference>
<organism evidence="11 12">
    <name type="scientific">Tumebacillus permanentifrigoris</name>
    <dbReference type="NCBI Taxonomy" id="378543"/>
    <lineage>
        <taxon>Bacteria</taxon>
        <taxon>Bacillati</taxon>
        <taxon>Bacillota</taxon>
        <taxon>Bacilli</taxon>
        <taxon>Bacillales</taxon>
        <taxon>Alicyclobacillaceae</taxon>
        <taxon>Tumebacillus</taxon>
    </lineage>
</organism>
<evidence type="ECO:0000256" key="6">
    <source>
        <dbReference type="ARBA" id="ARBA00023295"/>
    </source>
</evidence>
<evidence type="ECO:0000259" key="10">
    <source>
        <dbReference type="Pfam" id="PF17652"/>
    </source>
</evidence>
<name>A0A316DAS8_9BACL</name>
<dbReference type="RefSeq" id="WP_211320346.1">
    <property type="nucleotide sequence ID" value="NZ_QGGL01000004.1"/>
</dbReference>
<dbReference type="Pfam" id="PF17652">
    <property type="entry name" value="Glyco_hydro81C"/>
    <property type="match status" value="1"/>
</dbReference>
<keyword evidence="7" id="KW-0961">Cell wall biogenesis/degradation</keyword>
<accession>A0A316DAS8</accession>
<dbReference type="InterPro" id="IPR005200">
    <property type="entry name" value="Endo-beta-glucanase"/>
</dbReference>
<dbReference type="EMBL" id="QGGL01000004">
    <property type="protein sequence ID" value="PWK14912.1"/>
    <property type="molecule type" value="Genomic_DNA"/>
</dbReference>
<evidence type="ECO:0000256" key="2">
    <source>
        <dbReference type="ARBA" id="ARBA00010730"/>
    </source>
</evidence>
<keyword evidence="9" id="KW-0732">Signal</keyword>
<keyword evidence="5" id="KW-0119">Carbohydrate metabolism</keyword>
<feature type="chain" id="PRO_5016312510" description="glucan endo-1,3-beta-D-glucosidase" evidence="9">
    <location>
        <begin position="31"/>
        <end position="928"/>
    </location>
</feature>
<keyword evidence="12" id="KW-1185">Reference proteome</keyword>
<gene>
    <name evidence="11" type="ORF">C7459_104114</name>
</gene>
<feature type="signal peptide" evidence="9">
    <location>
        <begin position="1"/>
        <end position="30"/>
    </location>
</feature>
<sequence>MKKKTRNWVGVGTSLMTVAALTLPTTGAWAGTVTVGAGSYTNTLPAGQTGVQGAIYKTANVTGAMPTNDWWSSVAWEQYSDAMFPHPLSVQAAQAGLKLGYPTQVGSTNTMFGSMANDLTLSSSAGTYPDTKVDGYSDWTVSMLFSNGTNSMRVTSGHGLPFVYSTFVNSTPKLTFASAPTVWSGANGSNVLGITINGHHYALFGPTGSAWSGVGTSTLSNNLGGKDYLSIALLPDNTAATLNAYKTYAYSFVTDTKVNWSYNAATSKVNTTYNITTTAKEGTQTGTIMALYPHQWKSATTPLSSYTYDSIRGTLKTITGSSFNTALTYQGITPYLPPVGTYDNATLNSYVEQVRTEANNHNAGTSPDTYWGGKYLQRISNLIPVAQQLGNTAAVSNFESFLESTLSTYLKATDSSGAAKANNLFYYDNNWGTLIGYPASYGSNNELNDHHFHYGYWIRAAAEVARNNPSWATTANWGGMVNLLIKDFANWDRTDTSFPFLRNFDPYAGHSWAAGHAMFADGNNQESSSEAANAWAALILWGEQTGNTQIRDLGIYLYTTETQAINQYWFNIDGTNFKPGFNHNYASMIWGGKADYATWFTADIQKIRGINVLPVTPASNYLGYSPAYSSNWITQLKTENGNSNAWSSWADILWEYQAMYDPAGAIALYNANPGYIPEEGESKAHTYHFLHEMNALGQIDTSVTANTPLYAVYKKGTTRNYVAYNASSTVKTVTFSDGKTLSVPANSIATSAAVNGGGGGGGTTTGNVLYVKSGGVLSTTAGSGASSDTIASGGGVNHDGTPTNPSIYTITGLNGTYDSTKSTGFDLFVDAGVNIADGVQAQVQYDFTGDGTWDRTETFQYFPTNDVANWEDYTQAQGLKSATGAFSNLSNGKVRVQVWNAIGNTATSLRVNAGTTEGSVSKVNIPFN</sequence>
<dbReference type="EC" id="3.2.1.39" evidence="3"/>
<evidence type="ECO:0000256" key="3">
    <source>
        <dbReference type="ARBA" id="ARBA00012780"/>
    </source>
</evidence>
<comment type="caution">
    <text evidence="11">The sequence shown here is derived from an EMBL/GenBank/DDBJ whole genome shotgun (WGS) entry which is preliminary data.</text>
</comment>
<dbReference type="PROSITE" id="PS52008">
    <property type="entry name" value="GH81"/>
    <property type="match status" value="1"/>
</dbReference>
<evidence type="ECO:0000313" key="11">
    <source>
        <dbReference type="EMBL" id="PWK14912.1"/>
    </source>
</evidence>
<dbReference type="AlphaFoldDB" id="A0A316DAS8"/>
<comment type="similarity">
    <text evidence="2">Belongs to the glycosyl hydrolase 81 family.</text>
</comment>
<dbReference type="Proteomes" id="UP000245634">
    <property type="component" value="Unassembled WGS sequence"/>
</dbReference>
<comment type="catalytic activity">
    <reaction evidence="1">
        <text>Hydrolysis of (1-&gt;3)-beta-D-glucosidic linkages in (1-&gt;3)-beta-D-glucans.</text>
        <dbReference type="EC" id="3.2.1.39"/>
    </reaction>
</comment>
<dbReference type="GO" id="GO:0000272">
    <property type="term" value="P:polysaccharide catabolic process"/>
    <property type="evidence" value="ECO:0007669"/>
    <property type="project" value="UniProtKB-KW"/>
</dbReference>